<dbReference type="InterPro" id="IPR006558">
    <property type="entry name" value="LamG-like"/>
</dbReference>
<evidence type="ECO:0000256" key="2">
    <source>
        <dbReference type="ARBA" id="ARBA00023157"/>
    </source>
</evidence>
<organism evidence="6 7">
    <name type="scientific">Streptomyces albidoflavus</name>
    <dbReference type="NCBI Taxonomy" id="1886"/>
    <lineage>
        <taxon>Bacteria</taxon>
        <taxon>Bacillati</taxon>
        <taxon>Actinomycetota</taxon>
        <taxon>Actinomycetes</taxon>
        <taxon>Kitasatosporales</taxon>
        <taxon>Streptomycetaceae</taxon>
        <taxon>Streptomyces</taxon>
        <taxon>Streptomyces albidoflavus group</taxon>
    </lineage>
</organism>
<evidence type="ECO:0000256" key="3">
    <source>
        <dbReference type="SAM" id="MobiDB-lite"/>
    </source>
</evidence>
<feature type="signal peptide" evidence="4">
    <location>
        <begin position="1"/>
        <end position="31"/>
    </location>
</feature>
<feature type="chain" id="PRO_5039600684" evidence="4">
    <location>
        <begin position="32"/>
        <end position="1207"/>
    </location>
</feature>
<feature type="compositionally biased region" description="Low complexity" evidence="3">
    <location>
        <begin position="36"/>
        <end position="48"/>
    </location>
</feature>
<evidence type="ECO:0000256" key="4">
    <source>
        <dbReference type="SAM" id="SignalP"/>
    </source>
</evidence>
<evidence type="ECO:0000256" key="1">
    <source>
        <dbReference type="ARBA" id="ARBA00022729"/>
    </source>
</evidence>
<feature type="domain" description="LamG-like jellyroll fold" evidence="5">
    <location>
        <begin position="814"/>
        <end position="955"/>
    </location>
</feature>
<dbReference type="PANTHER" id="PTHR46943">
    <property type="entry name" value="PENTRAXIN-RELATED PROTEIN PTX3"/>
    <property type="match status" value="1"/>
</dbReference>
<evidence type="ECO:0000259" key="5">
    <source>
        <dbReference type="SMART" id="SM00560"/>
    </source>
</evidence>
<dbReference type="AlphaFoldDB" id="A0A8G1ZNZ3"/>
<feature type="region of interest" description="Disordered" evidence="3">
    <location>
        <begin position="411"/>
        <end position="442"/>
    </location>
</feature>
<dbReference type="SUPFAM" id="SSF49899">
    <property type="entry name" value="Concanavalin A-like lectins/glucanases"/>
    <property type="match status" value="2"/>
</dbReference>
<feature type="region of interest" description="Disordered" evidence="3">
    <location>
        <begin position="245"/>
        <end position="281"/>
    </location>
</feature>
<dbReference type="GO" id="GO:0006955">
    <property type="term" value="P:immune response"/>
    <property type="evidence" value="ECO:0007669"/>
    <property type="project" value="InterPro"/>
</dbReference>
<dbReference type="NCBIfam" id="NF033679">
    <property type="entry name" value="DNRLRE_dom"/>
    <property type="match status" value="1"/>
</dbReference>
<dbReference type="Proteomes" id="UP000292693">
    <property type="component" value="Unassembled WGS sequence"/>
</dbReference>
<feature type="compositionally biased region" description="Polar residues" evidence="3">
    <location>
        <begin position="411"/>
        <end position="425"/>
    </location>
</feature>
<name>A0A8G1ZNZ3_9ACTN</name>
<dbReference type="Gene3D" id="2.60.120.200">
    <property type="match status" value="2"/>
</dbReference>
<feature type="region of interest" description="Disordered" evidence="3">
    <location>
        <begin position="751"/>
        <end position="775"/>
    </location>
</feature>
<dbReference type="PANTHER" id="PTHR46943:SF1">
    <property type="entry name" value="PENTRAXIN-RELATED PROTEIN PTX3"/>
    <property type="match status" value="1"/>
</dbReference>
<feature type="compositionally biased region" description="Polar residues" evidence="3">
    <location>
        <begin position="432"/>
        <end position="442"/>
    </location>
</feature>
<sequence>MTKSVRKNRQARLRRGTVVGLSLMLLSGAFGPGGVSPSPATADSAPAARQTSADEARDAAVQAGEPVEVTALRDERSDTVANPDGTFTTRTYAQAVRTMKDGKWTEIDATLVRGTGGRLETVATPAAISLSGGGDRSFAVLGKESRSLVLSWPQALPEPEVKGETAVYAEVLPGVDLRVTADPEGLSHVLVVKSPEAARQPALDQIDIGLSTRDLRIATTEDGGLQAVDEGTGGVVFEAAQPVMWDSSTEATPGSAAKRSAGQRSEESSGDPVEAHESGRVSDVGLEVAGEAMSLTPDEALLRGEDTVYPVYIDPVVRTAGRSGWTMVSSHHSSAEFWKFDDHEGVGRCPADVSYQCASGNDVKRQFFAMPTGSFEGKDIVSAEFAVTMVHTYSSSGKAVELGRVNSAGGSAISSSTNWGNQPSQKELIDSKSPSNAAGSCTRTNQNVRFNVKSTVQKAADSGWGTTTFRLKAGSESDYSYWKRFCGNAHLEVTYNRPPLQPAMSDLTMAPGGACEYGKADDHYVAEPPKLRASIKDLDHGDVEGNSESIKAQFRVFWTKDGKEYEHFATTKPVSTRNAPGSTQTGLATFGYVVGSDLAGDGEAGFTVPKNVVVGWAVRGNDGSAWGPWSLAGDATRCEFIYDNEAPKAPVITSDRYPDDEEWHAGVGDYGTFTFASSSADTAEYRIRFRGETWRTVRPAKTGGAVSVHWMPPDEGPMYVEAKAVDGAGNARVTTTAHTFLVADGRAPRAGWSLGDPRGSATASGIGETPSAVPGKGVTFGSEGPLGPTDVAASFDGSADAYLESAQPAVDTSGTFTVSAWVNLPERPKDDLTLVSQDGTGQPGFDLGYDVDTESWTFRVPVTDMETMGTWKVSGASAAPGSWTHLIGVYDSNTGMLSLFVNGDLIEDDVQARRTVWKADGPVQLGRKMAPDGYTANLKGALADVKVYDRVVPEAEGEDLGGVSATQLGYWALDEAAGTDSPEVGTGRPLKLANGAVIYRQDDSCDPGLDPTCVPASPPLWGDGHLALDGAGGHASREAGLLAPEDSFTVTARARLASAGGADQTVFALHGASGSAVDVTYSATADRWQVTTTDKDGGSVTSTASAPGVLPSTGGDGDHLALVYSAVFGDVALYVNGTLALKVPWDNAWDFTTTSLQVGRTQQGTATAKPFAGALDEVRVFRGALDAALIPTVAGLPAGSSVEDTVT</sequence>
<dbReference type="RefSeq" id="WP_030304938.1">
    <property type="nucleotide sequence ID" value="NZ_JOII01000001.1"/>
</dbReference>
<reference evidence="6 7" key="1">
    <citation type="submission" date="2017-12" db="EMBL/GenBank/DDBJ databases">
        <title>Population genomics insights into the ecological differentiation and adaptive evolution in streptomycetes.</title>
        <authorList>
            <person name="Li Y."/>
            <person name="Huang Y."/>
        </authorList>
    </citation>
    <scope>NUCLEOTIDE SEQUENCE [LARGE SCALE GENOMIC DNA]</scope>
    <source>
        <strain evidence="6 7">NBRC 100770</strain>
    </source>
</reference>
<feature type="domain" description="LamG-like jellyroll fold" evidence="5">
    <location>
        <begin position="1046"/>
        <end position="1188"/>
    </location>
</feature>
<dbReference type="InterPro" id="IPR013320">
    <property type="entry name" value="ConA-like_dom_sf"/>
</dbReference>
<accession>A0A8G1ZNZ3</accession>
<dbReference type="EMBL" id="PKLL01000024">
    <property type="protein sequence ID" value="RZE19946.1"/>
    <property type="molecule type" value="Genomic_DNA"/>
</dbReference>
<evidence type="ECO:0000313" key="6">
    <source>
        <dbReference type="EMBL" id="RZE19946.1"/>
    </source>
</evidence>
<keyword evidence="1 4" id="KW-0732">Signal</keyword>
<dbReference type="SMART" id="SM00560">
    <property type="entry name" value="LamGL"/>
    <property type="match status" value="2"/>
</dbReference>
<dbReference type="Pfam" id="PF13385">
    <property type="entry name" value="Laminin_G_3"/>
    <property type="match status" value="2"/>
</dbReference>
<gene>
    <name evidence="6" type="ORF">C0Q92_19985</name>
</gene>
<protein>
    <submittedName>
        <fullName evidence="6">Laminin G</fullName>
    </submittedName>
</protein>
<feature type="region of interest" description="Disordered" evidence="3">
    <location>
        <begin position="34"/>
        <end position="53"/>
    </location>
</feature>
<comment type="caution">
    <text evidence="6">The sequence shown here is derived from an EMBL/GenBank/DDBJ whole genome shotgun (WGS) entry which is preliminary data.</text>
</comment>
<proteinExistence type="predicted"/>
<keyword evidence="2" id="KW-1015">Disulfide bond</keyword>
<evidence type="ECO:0000313" key="7">
    <source>
        <dbReference type="Proteomes" id="UP000292693"/>
    </source>
</evidence>
<dbReference type="InterPro" id="IPR042837">
    <property type="entry name" value="PTX3"/>
</dbReference>